<dbReference type="Proteomes" id="UP000054549">
    <property type="component" value="Unassembled WGS sequence"/>
</dbReference>
<dbReference type="EMBL" id="KN818237">
    <property type="protein sequence ID" value="KIL66248.1"/>
    <property type="molecule type" value="Genomic_DNA"/>
</dbReference>
<evidence type="ECO:0000313" key="1">
    <source>
        <dbReference type="EMBL" id="KIL66248.1"/>
    </source>
</evidence>
<dbReference type="OrthoDB" id="2667773at2759"/>
<dbReference type="AlphaFoldDB" id="A0A0C2XBN0"/>
<dbReference type="InParanoid" id="A0A0C2XBN0"/>
<gene>
    <name evidence="1" type="ORF">M378DRAFT_408982</name>
</gene>
<organism evidence="1 2">
    <name type="scientific">Amanita muscaria (strain Koide BX008)</name>
    <dbReference type="NCBI Taxonomy" id="946122"/>
    <lineage>
        <taxon>Eukaryota</taxon>
        <taxon>Fungi</taxon>
        <taxon>Dikarya</taxon>
        <taxon>Basidiomycota</taxon>
        <taxon>Agaricomycotina</taxon>
        <taxon>Agaricomycetes</taxon>
        <taxon>Agaricomycetidae</taxon>
        <taxon>Agaricales</taxon>
        <taxon>Pluteineae</taxon>
        <taxon>Amanitaceae</taxon>
        <taxon>Amanita</taxon>
    </lineage>
</organism>
<name>A0A0C2XBN0_AMAMK</name>
<dbReference type="HOGENOM" id="CLU_1049598_0_0_1"/>
<protein>
    <submittedName>
        <fullName evidence="1">Uncharacterized protein</fullName>
    </submittedName>
</protein>
<reference evidence="1 2" key="1">
    <citation type="submission" date="2014-04" db="EMBL/GenBank/DDBJ databases">
        <title>Evolutionary Origins and Diversification of the Mycorrhizal Mutualists.</title>
        <authorList>
            <consortium name="DOE Joint Genome Institute"/>
            <consortium name="Mycorrhizal Genomics Consortium"/>
            <person name="Kohler A."/>
            <person name="Kuo A."/>
            <person name="Nagy L.G."/>
            <person name="Floudas D."/>
            <person name="Copeland A."/>
            <person name="Barry K.W."/>
            <person name="Cichocki N."/>
            <person name="Veneault-Fourrey C."/>
            <person name="LaButti K."/>
            <person name="Lindquist E.A."/>
            <person name="Lipzen A."/>
            <person name="Lundell T."/>
            <person name="Morin E."/>
            <person name="Murat C."/>
            <person name="Riley R."/>
            <person name="Ohm R."/>
            <person name="Sun H."/>
            <person name="Tunlid A."/>
            <person name="Henrissat B."/>
            <person name="Grigoriev I.V."/>
            <person name="Hibbett D.S."/>
            <person name="Martin F."/>
        </authorList>
    </citation>
    <scope>NUCLEOTIDE SEQUENCE [LARGE SCALE GENOMIC DNA]</scope>
    <source>
        <strain evidence="1 2">Koide BX008</strain>
    </source>
</reference>
<keyword evidence="2" id="KW-1185">Reference proteome</keyword>
<sequence>MRLHCRVSPTCCNRFKIFDLLVHSTFRFIQTPMWQTHQKGLTSPLTALFLHTAVRIHNVVAECAYTQDIFQLHGKLKGLLEALPEIIMVIIIEIQGPAYRSPIQLDEAWCHFNSMHKMLDQTKFIREARDQGHRIFTNPIVVGKHTWCSVTGMKYEVWLKAQTGGAIDLAEKDNYAEGHFPDKMVDFELKTNEGFNLIKKRLIDLYPNRDLDLLRNTSIHFPSAGSDSSGELEDDLLHAMQRTAFAFLTGIGRLSKERRGPAIQI</sequence>
<proteinExistence type="predicted"/>
<accession>A0A0C2XBN0</accession>
<evidence type="ECO:0000313" key="2">
    <source>
        <dbReference type="Proteomes" id="UP000054549"/>
    </source>
</evidence>